<evidence type="ECO:0000256" key="1">
    <source>
        <dbReference type="SAM" id="Coils"/>
    </source>
</evidence>
<proteinExistence type="predicted"/>
<dbReference type="EMBL" id="JALJOR010000007">
    <property type="protein sequence ID" value="KAK9814520.1"/>
    <property type="molecule type" value="Genomic_DNA"/>
</dbReference>
<keyword evidence="4" id="KW-1185">Reference proteome</keyword>
<sequence>MDLAVCSVPQTIPTSTLLPFWPNAQLPTIHDTANALPTPWVPADADFCEILQHGRRSKRMRLSFDGGEIEDLSHECDRLRAANALLESQLNNVLNNVHAAIDENRTLVKLIAALQPHKQGFSLQPSSSLSSLSAAGPCPSGGGSSRRSTAVRMDSLGSSDASTPGTPGKSSGEGRGMFRRSRSGHTDDSSQATQDMAPGDVCVDQGAGDPERAETEAIAAAALAVNHGNPAAALIDLLMLSRKRSNTQMAAGI</sequence>
<accession>A0AAW1Q1E2</accession>
<keyword evidence="1" id="KW-0175">Coiled coil</keyword>
<feature type="compositionally biased region" description="Polar residues" evidence="2">
    <location>
        <begin position="156"/>
        <end position="169"/>
    </location>
</feature>
<evidence type="ECO:0000313" key="3">
    <source>
        <dbReference type="EMBL" id="KAK9814520.1"/>
    </source>
</evidence>
<organism evidence="3 4">
    <name type="scientific">[Myrmecia] bisecta</name>
    <dbReference type="NCBI Taxonomy" id="41462"/>
    <lineage>
        <taxon>Eukaryota</taxon>
        <taxon>Viridiplantae</taxon>
        <taxon>Chlorophyta</taxon>
        <taxon>core chlorophytes</taxon>
        <taxon>Trebouxiophyceae</taxon>
        <taxon>Trebouxiales</taxon>
        <taxon>Trebouxiaceae</taxon>
        <taxon>Myrmecia</taxon>
    </lineage>
</organism>
<name>A0AAW1Q1E2_9CHLO</name>
<evidence type="ECO:0000313" key="4">
    <source>
        <dbReference type="Proteomes" id="UP001489004"/>
    </source>
</evidence>
<reference evidence="3 4" key="1">
    <citation type="journal article" date="2024" name="Nat. Commun.">
        <title>Phylogenomics reveals the evolutionary origins of lichenization in chlorophyte algae.</title>
        <authorList>
            <person name="Puginier C."/>
            <person name="Libourel C."/>
            <person name="Otte J."/>
            <person name="Skaloud P."/>
            <person name="Haon M."/>
            <person name="Grisel S."/>
            <person name="Petersen M."/>
            <person name="Berrin J.G."/>
            <person name="Delaux P.M."/>
            <person name="Dal Grande F."/>
            <person name="Keller J."/>
        </authorList>
    </citation>
    <scope>NUCLEOTIDE SEQUENCE [LARGE SCALE GENOMIC DNA]</scope>
    <source>
        <strain evidence="3 4">SAG 2043</strain>
    </source>
</reference>
<feature type="coiled-coil region" evidence="1">
    <location>
        <begin position="69"/>
        <end position="103"/>
    </location>
</feature>
<comment type="caution">
    <text evidence="3">The sequence shown here is derived from an EMBL/GenBank/DDBJ whole genome shotgun (WGS) entry which is preliminary data.</text>
</comment>
<dbReference type="Proteomes" id="UP001489004">
    <property type="component" value="Unassembled WGS sequence"/>
</dbReference>
<gene>
    <name evidence="3" type="ORF">WJX72_007286</name>
</gene>
<protein>
    <submittedName>
        <fullName evidence="3">Uncharacterized protein</fullName>
    </submittedName>
</protein>
<feature type="compositionally biased region" description="Low complexity" evidence="2">
    <location>
        <begin position="122"/>
        <end position="138"/>
    </location>
</feature>
<evidence type="ECO:0000256" key="2">
    <source>
        <dbReference type="SAM" id="MobiDB-lite"/>
    </source>
</evidence>
<feature type="region of interest" description="Disordered" evidence="2">
    <location>
        <begin position="120"/>
        <end position="209"/>
    </location>
</feature>
<dbReference type="AlphaFoldDB" id="A0AAW1Q1E2"/>